<reference evidence="6 7" key="1">
    <citation type="submission" date="2020-08" db="EMBL/GenBank/DDBJ databases">
        <title>The completed genome sequence of the pathogenic ascomycete fungus Penicillium digitatum.</title>
        <authorList>
            <person name="Wang M."/>
        </authorList>
    </citation>
    <scope>NUCLEOTIDE SEQUENCE [LARGE SCALE GENOMIC DNA]</scope>
    <source>
        <strain evidence="6 7">PdW03</strain>
    </source>
</reference>
<evidence type="ECO:0000256" key="2">
    <source>
        <dbReference type="ARBA" id="ARBA00023015"/>
    </source>
</evidence>
<comment type="subcellular location">
    <subcellularLocation>
        <location evidence="1">Nucleus</location>
    </subcellularLocation>
</comment>
<evidence type="ECO:0000256" key="1">
    <source>
        <dbReference type="ARBA" id="ARBA00004123"/>
    </source>
</evidence>
<dbReference type="KEGG" id="pdp:PDIP_40680"/>
<organism evidence="6 7">
    <name type="scientific">Penicillium digitatum</name>
    <name type="common">Green mold</name>
    <dbReference type="NCBI Taxonomy" id="36651"/>
    <lineage>
        <taxon>Eukaryota</taxon>
        <taxon>Fungi</taxon>
        <taxon>Dikarya</taxon>
        <taxon>Ascomycota</taxon>
        <taxon>Pezizomycotina</taxon>
        <taxon>Eurotiomycetes</taxon>
        <taxon>Eurotiomycetidae</taxon>
        <taxon>Eurotiales</taxon>
        <taxon>Aspergillaceae</taxon>
        <taxon>Penicillium</taxon>
    </lineage>
</organism>
<dbReference type="SMART" id="SM00906">
    <property type="entry name" value="Fungal_trans"/>
    <property type="match status" value="1"/>
</dbReference>
<dbReference type="GO" id="GO:0005634">
    <property type="term" value="C:nucleus"/>
    <property type="evidence" value="ECO:0007669"/>
    <property type="project" value="UniProtKB-SubCell"/>
</dbReference>
<evidence type="ECO:0000256" key="3">
    <source>
        <dbReference type="ARBA" id="ARBA00023163"/>
    </source>
</evidence>
<evidence type="ECO:0000259" key="5">
    <source>
        <dbReference type="SMART" id="SM00906"/>
    </source>
</evidence>
<dbReference type="EMBL" id="CP060778">
    <property type="protein sequence ID" value="QQK46550.1"/>
    <property type="molecule type" value="Genomic_DNA"/>
</dbReference>
<dbReference type="GeneID" id="26232386"/>
<keyword evidence="4" id="KW-0539">Nucleus</keyword>
<dbReference type="OMA" id="HANTAFK"/>
<keyword evidence="3" id="KW-0804">Transcription</keyword>
<dbReference type="AlphaFoldDB" id="A0A7T7BNR1"/>
<gene>
    <name evidence="6" type="ORF">Pdw03_1448</name>
</gene>
<dbReference type="RefSeq" id="XP_014535059.1">
    <property type="nucleotide sequence ID" value="XM_014679573.1"/>
</dbReference>
<dbReference type="GO" id="GO:0006351">
    <property type="term" value="P:DNA-templated transcription"/>
    <property type="evidence" value="ECO:0007669"/>
    <property type="project" value="InterPro"/>
</dbReference>
<dbReference type="CDD" id="cd12148">
    <property type="entry name" value="fungal_TF_MHR"/>
    <property type="match status" value="1"/>
</dbReference>
<evidence type="ECO:0000256" key="4">
    <source>
        <dbReference type="ARBA" id="ARBA00023242"/>
    </source>
</evidence>
<dbReference type="Pfam" id="PF04082">
    <property type="entry name" value="Fungal_trans"/>
    <property type="match status" value="1"/>
</dbReference>
<dbReference type="PANTHER" id="PTHR31001">
    <property type="entry name" value="UNCHARACTERIZED TRANSCRIPTIONAL REGULATORY PROTEIN"/>
    <property type="match status" value="1"/>
</dbReference>
<accession>A0A7T7BNR1</accession>
<feature type="domain" description="Xylanolytic transcriptional activator regulatory" evidence="5">
    <location>
        <begin position="15"/>
        <end position="89"/>
    </location>
</feature>
<sequence length="443" mass="48817">MKTITASDTDKAHSLLSIMGLSTQMALSMGLHRDLALFPGVTPYYAEVRKRSWACLFRLNLDYSIRSGSHFGIRLEDVDCPLPSAIDLLTLDPGLMMEPGTFLNQAQEATDQAFSIAAMKLAIVRAPLHQRLCSTTPGLSSEVRDRMRVSFQKILRELLPNLQEGASSCSAIEKFQQALLSMHAHSFMIVITLNFVLGVPSHNSQRSDLYEAWDDSVSILHQLQEMLQNGSELSSVAYHLLWTDIARAALTACLVVGRLRRINLGITVSNGPQPTLVIFQQLLLKYLDSLSQILAARYHLGPVAAKTSLVLAVATTVTSSLVNDLGDPKQDSTFFQVGFKAAEEVTAEMECFLKRETQDSRLSLLGPNTAGASAPPNATTPLPVNRMDHALPDQLIQTLFPSECDFYPGSESQVQDTLSDLYSMAFKPTSPIQFMPDLLWEEI</sequence>
<name>A0A7T7BNR1_PENDI</name>
<evidence type="ECO:0000313" key="7">
    <source>
        <dbReference type="Proteomes" id="UP000595662"/>
    </source>
</evidence>
<dbReference type="VEuPathDB" id="FungiDB:PDIP_40680"/>
<dbReference type="InterPro" id="IPR050613">
    <property type="entry name" value="Sec_Metabolite_Reg"/>
</dbReference>
<dbReference type="GO" id="GO:0003677">
    <property type="term" value="F:DNA binding"/>
    <property type="evidence" value="ECO:0007669"/>
    <property type="project" value="InterPro"/>
</dbReference>
<protein>
    <submittedName>
        <fullName evidence="6">Fungal transcriptional regulatory protein, N-terminal</fullName>
    </submittedName>
</protein>
<dbReference type="GO" id="GO:0008270">
    <property type="term" value="F:zinc ion binding"/>
    <property type="evidence" value="ECO:0007669"/>
    <property type="project" value="InterPro"/>
</dbReference>
<dbReference type="InterPro" id="IPR007219">
    <property type="entry name" value="XnlR_reg_dom"/>
</dbReference>
<evidence type="ECO:0000313" key="6">
    <source>
        <dbReference type="EMBL" id="QQK46550.1"/>
    </source>
</evidence>
<dbReference type="PANTHER" id="PTHR31001:SF58">
    <property type="entry name" value="ZN(II)2CYS6 TRANSCRIPTION FACTOR (EUROFUNG)"/>
    <property type="match status" value="1"/>
</dbReference>
<keyword evidence="2" id="KW-0805">Transcription regulation</keyword>
<proteinExistence type="predicted"/>
<dbReference type="Proteomes" id="UP000595662">
    <property type="component" value="Chromosome 5"/>
</dbReference>